<dbReference type="SUPFAM" id="SSF54427">
    <property type="entry name" value="NTF2-like"/>
    <property type="match status" value="1"/>
</dbReference>
<accession>A0A1Z3HSG5</accession>
<dbReference type="Proteomes" id="UP000191901">
    <property type="component" value="Chromosome"/>
</dbReference>
<evidence type="ECO:0000313" key="2">
    <source>
        <dbReference type="EMBL" id="ASC73235.1"/>
    </source>
</evidence>
<organism evidence="2 3">
    <name type="scientific">Halomicronema hongdechloris C2206</name>
    <dbReference type="NCBI Taxonomy" id="1641165"/>
    <lineage>
        <taxon>Bacteria</taxon>
        <taxon>Bacillati</taxon>
        <taxon>Cyanobacteriota</taxon>
        <taxon>Cyanophyceae</taxon>
        <taxon>Nodosilineales</taxon>
        <taxon>Nodosilineaceae</taxon>
        <taxon>Halomicronema</taxon>
    </lineage>
</organism>
<dbReference type="EMBL" id="CP021983">
    <property type="protein sequence ID" value="ASC73235.1"/>
    <property type="molecule type" value="Genomic_DNA"/>
</dbReference>
<dbReference type="Pfam" id="PF12680">
    <property type="entry name" value="SnoaL_2"/>
    <property type="match status" value="1"/>
</dbReference>
<sequence length="154" mass="17937">MNPKERIRIVEAYFRKIDAKDATVFDLFTEDVQMFFPKFGFGYGKADMIQFSEIMGRHLERLEHDIENFNYIVAGDSVVVEGTERGVTRNDVRWPDGLISEGRFCNVFEFRGDLIRRVFIYVDPDYTSADQERIAIFRGNQRNPIVDVSPHSSN</sequence>
<dbReference type="STRING" id="1641165.XM38_16680"/>
<dbReference type="AlphaFoldDB" id="A0A1Z3HSG5"/>
<dbReference type="InterPro" id="IPR037401">
    <property type="entry name" value="SnoaL-like"/>
</dbReference>
<gene>
    <name evidence="2" type="ORF">XM38_041970</name>
</gene>
<evidence type="ECO:0000259" key="1">
    <source>
        <dbReference type="Pfam" id="PF12680"/>
    </source>
</evidence>
<feature type="domain" description="SnoaL-like" evidence="1">
    <location>
        <begin position="10"/>
        <end position="117"/>
    </location>
</feature>
<keyword evidence="3" id="KW-1185">Reference proteome</keyword>
<dbReference type="KEGG" id="hhg:XM38_041970"/>
<protein>
    <recommendedName>
        <fullName evidence="1">SnoaL-like domain-containing protein</fullName>
    </recommendedName>
</protein>
<dbReference type="Gene3D" id="3.10.450.50">
    <property type="match status" value="1"/>
</dbReference>
<dbReference type="OrthoDB" id="6657864at2"/>
<name>A0A1Z3HSG5_9CYAN</name>
<dbReference type="RefSeq" id="WP_088430842.1">
    <property type="nucleotide sequence ID" value="NZ_CP021983.2"/>
</dbReference>
<dbReference type="InterPro" id="IPR032710">
    <property type="entry name" value="NTF2-like_dom_sf"/>
</dbReference>
<reference evidence="2 3" key="1">
    <citation type="journal article" date="2016" name="Biochim. Biophys. Acta">
        <title>Characterization of red-shifted phycobilisomes isolated from the chlorophyll f-containing cyanobacterium Halomicronema hongdechloris.</title>
        <authorList>
            <person name="Li Y."/>
            <person name="Lin Y."/>
            <person name="Garvey C.J."/>
            <person name="Birch D."/>
            <person name="Corkery R.W."/>
            <person name="Loughlin P.C."/>
            <person name="Scheer H."/>
            <person name="Willows R.D."/>
            <person name="Chen M."/>
        </authorList>
    </citation>
    <scope>NUCLEOTIDE SEQUENCE [LARGE SCALE GENOMIC DNA]</scope>
    <source>
        <strain evidence="2 3">C2206</strain>
    </source>
</reference>
<evidence type="ECO:0000313" key="3">
    <source>
        <dbReference type="Proteomes" id="UP000191901"/>
    </source>
</evidence>
<proteinExistence type="predicted"/>